<protein>
    <recommendedName>
        <fullName evidence="4">Proteinase inhibitor I42 chagasin domain-containing protein</fullName>
    </recommendedName>
</protein>
<feature type="compositionally biased region" description="Low complexity" evidence="1">
    <location>
        <begin position="19"/>
        <end position="28"/>
    </location>
</feature>
<evidence type="ECO:0000313" key="3">
    <source>
        <dbReference type="Proteomes" id="UP001589810"/>
    </source>
</evidence>
<keyword evidence="3" id="KW-1185">Reference proteome</keyword>
<sequence>MSAILVAGCGSRVPPASQPPQTTGSTSSDPKPCPSPHQLTMADNGQTVCVAVGDKFTVKLPEDGKGHWSAITSDSDAVDVLLLTGSPPISGTQADFMARHKGTAKLTATRPVCPSPQPGQMSCQAMQAYTVTVTVP</sequence>
<organism evidence="2 3">
    <name type="scientific">Kutzneria chonburiensis</name>
    <dbReference type="NCBI Taxonomy" id="1483604"/>
    <lineage>
        <taxon>Bacteria</taxon>
        <taxon>Bacillati</taxon>
        <taxon>Actinomycetota</taxon>
        <taxon>Actinomycetes</taxon>
        <taxon>Pseudonocardiales</taxon>
        <taxon>Pseudonocardiaceae</taxon>
        <taxon>Kutzneria</taxon>
    </lineage>
</organism>
<evidence type="ECO:0000313" key="2">
    <source>
        <dbReference type="EMBL" id="MFC0543840.1"/>
    </source>
</evidence>
<evidence type="ECO:0008006" key="4">
    <source>
        <dbReference type="Google" id="ProtNLM"/>
    </source>
</evidence>
<proteinExistence type="predicted"/>
<evidence type="ECO:0000256" key="1">
    <source>
        <dbReference type="SAM" id="MobiDB-lite"/>
    </source>
</evidence>
<dbReference type="EMBL" id="JBHLUD010000007">
    <property type="protein sequence ID" value="MFC0543840.1"/>
    <property type="molecule type" value="Genomic_DNA"/>
</dbReference>
<accession>A0ABV6MVG7</accession>
<dbReference type="Proteomes" id="UP001589810">
    <property type="component" value="Unassembled WGS sequence"/>
</dbReference>
<comment type="caution">
    <text evidence="2">The sequence shown here is derived from an EMBL/GenBank/DDBJ whole genome shotgun (WGS) entry which is preliminary data.</text>
</comment>
<reference evidence="2 3" key="1">
    <citation type="submission" date="2024-09" db="EMBL/GenBank/DDBJ databases">
        <authorList>
            <person name="Sun Q."/>
            <person name="Mori K."/>
        </authorList>
    </citation>
    <scope>NUCLEOTIDE SEQUENCE [LARGE SCALE GENOMIC DNA]</scope>
    <source>
        <strain evidence="2 3">TBRC 1432</strain>
    </source>
</reference>
<dbReference type="RefSeq" id="WP_273935323.1">
    <property type="nucleotide sequence ID" value="NZ_CP097263.1"/>
</dbReference>
<name>A0ABV6MVG7_9PSEU</name>
<gene>
    <name evidence="2" type="ORF">ACFFH7_20220</name>
</gene>
<feature type="region of interest" description="Disordered" evidence="1">
    <location>
        <begin position="1"/>
        <end position="40"/>
    </location>
</feature>